<sequence length="141" mass="15568">MNKTGRSHCPVPICALVGRQSITCLMCQSTGYIPVEQVNELVALILQVIRDCALIQLNSHPENQESNFYSVAVTSLSSQVHYMNTVVGSCVTTNSSLIPPWREPLVHFHGAGGEGRTIFLCVLLLHNIVIFMRTPVEISYI</sequence>
<dbReference type="Proteomes" id="UP001177744">
    <property type="component" value="Unassembled WGS sequence"/>
</dbReference>
<dbReference type="PANTHER" id="PTHR28556:SF5">
    <property type="entry name" value="TRANSMEMBRANE PROTEIN 106C"/>
    <property type="match status" value="1"/>
</dbReference>
<feature type="domain" description="Transmembrane protein 106 N-terminal" evidence="7">
    <location>
        <begin position="7"/>
        <end position="45"/>
    </location>
</feature>
<dbReference type="InterPro" id="IPR048509">
    <property type="entry name" value="TMEM106_C"/>
</dbReference>
<proteinExistence type="inferred from homology"/>
<evidence type="ECO:0000256" key="2">
    <source>
        <dbReference type="ARBA" id="ARBA00008111"/>
    </source>
</evidence>
<evidence type="ECO:0000256" key="4">
    <source>
        <dbReference type="ARBA" id="ARBA00022989"/>
    </source>
</evidence>
<gene>
    <name evidence="8" type="ORF">QTO34_015973</name>
</gene>
<evidence type="ECO:0000259" key="6">
    <source>
        <dbReference type="Pfam" id="PF07092"/>
    </source>
</evidence>
<evidence type="ECO:0000313" key="9">
    <source>
        <dbReference type="Proteomes" id="UP001177744"/>
    </source>
</evidence>
<reference evidence="8" key="1">
    <citation type="submission" date="2023-06" db="EMBL/GenBank/DDBJ databases">
        <title>Reference genome for the Northern bat (Eptesicus nilssonii), a most northern bat species.</title>
        <authorList>
            <person name="Laine V.N."/>
            <person name="Pulliainen A.T."/>
            <person name="Lilley T.M."/>
        </authorList>
    </citation>
    <scope>NUCLEOTIDE SEQUENCE</scope>
    <source>
        <strain evidence="8">BLF_Eptnil</strain>
        <tissue evidence="8">Kidney</tissue>
    </source>
</reference>
<evidence type="ECO:0000256" key="3">
    <source>
        <dbReference type="ARBA" id="ARBA00022692"/>
    </source>
</evidence>
<name>A0AA40I5C0_CNENI</name>
<keyword evidence="5" id="KW-0472">Membrane</keyword>
<accession>A0AA40I5C0</accession>
<feature type="domain" description="Transmembrane protein 106 C-terminal" evidence="6">
    <location>
        <begin position="64"/>
        <end position="141"/>
    </location>
</feature>
<comment type="subcellular location">
    <subcellularLocation>
        <location evidence="1">Endomembrane system</location>
    </subcellularLocation>
</comment>
<evidence type="ECO:0000256" key="1">
    <source>
        <dbReference type="ARBA" id="ARBA00004308"/>
    </source>
</evidence>
<comment type="caution">
    <text evidence="8">The sequence shown here is derived from an EMBL/GenBank/DDBJ whole genome shotgun (WGS) entry which is preliminary data.</text>
</comment>
<dbReference type="GO" id="GO:0012505">
    <property type="term" value="C:endomembrane system"/>
    <property type="evidence" value="ECO:0007669"/>
    <property type="project" value="UniProtKB-SubCell"/>
</dbReference>
<keyword evidence="9" id="KW-1185">Reference proteome</keyword>
<dbReference type="Pfam" id="PF07092">
    <property type="entry name" value="TMEM106"/>
    <property type="match status" value="1"/>
</dbReference>
<dbReference type="EMBL" id="JAULJE010000005">
    <property type="protein sequence ID" value="KAK1343196.1"/>
    <property type="molecule type" value="Genomic_DNA"/>
</dbReference>
<comment type="similarity">
    <text evidence="2">Belongs to the TMEM106 family.</text>
</comment>
<evidence type="ECO:0000259" key="7">
    <source>
        <dbReference type="Pfam" id="PF21002"/>
    </source>
</evidence>
<protein>
    <submittedName>
        <fullName evidence="8">Uncharacterized protein</fullName>
    </submittedName>
</protein>
<dbReference type="InterPro" id="IPR009790">
    <property type="entry name" value="TMEM106"/>
</dbReference>
<keyword evidence="4" id="KW-1133">Transmembrane helix</keyword>
<keyword evidence="3" id="KW-0812">Transmembrane</keyword>
<organism evidence="8 9">
    <name type="scientific">Cnephaeus nilssonii</name>
    <name type="common">Northern bat</name>
    <name type="synonym">Eptesicus nilssonii</name>
    <dbReference type="NCBI Taxonomy" id="3371016"/>
    <lineage>
        <taxon>Eukaryota</taxon>
        <taxon>Metazoa</taxon>
        <taxon>Chordata</taxon>
        <taxon>Craniata</taxon>
        <taxon>Vertebrata</taxon>
        <taxon>Euteleostomi</taxon>
        <taxon>Mammalia</taxon>
        <taxon>Eutheria</taxon>
        <taxon>Laurasiatheria</taxon>
        <taxon>Chiroptera</taxon>
        <taxon>Yangochiroptera</taxon>
        <taxon>Vespertilionidae</taxon>
        <taxon>Cnephaeus</taxon>
    </lineage>
</organism>
<evidence type="ECO:0000256" key="5">
    <source>
        <dbReference type="ARBA" id="ARBA00023136"/>
    </source>
</evidence>
<dbReference type="AlphaFoldDB" id="A0AA40I5C0"/>
<dbReference type="Pfam" id="PF21002">
    <property type="entry name" value="TMEM106_N"/>
    <property type="match status" value="1"/>
</dbReference>
<dbReference type="PANTHER" id="PTHR28556">
    <property type="entry name" value="TRANSMEMBRANE PROTEIN 106B"/>
    <property type="match status" value="1"/>
</dbReference>
<dbReference type="InterPro" id="IPR048511">
    <property type="entry name" value="TMEM106_N"/>
</dbReference>
<evidence type="ECO:0000313" key="8">
    <source>
        <dbReference type="EMBL" id="KAK1343196.1"/>
    </source>
</evidence>